<dbReference type="PANTHER" id="PTHR23235">
    <property type="entry name" value="KRUEPPEL-LIKE TRANSCRIPTION FACTOR"/>
    <property type="match status" value="1"/>
</dbReference>
<dbReference type="FunFam" id="3.30.160.60:FF:000064">
    <property type="entry name" value="Early growth response protein 3"/>
    <property type="match status" value="1"/>
</dbReference>
<evidence type="ECO:0000256" key="6">
    <source>
        <dbReference type="ARBA" id="ARBA00023015"/>
    </source>
</evidence>
<sequence>MSRTCPASMLKPPSLSKPLLSFSDGDCLKTPTMSDMLKTPTVLGSPTKPLIIDGTPKVTTFSGYTPQNNQTFFGEHEPLFDGNFSGYPQTSTSSAVTRTQQYAENMNHGNISPQKIKMKPESLTLKPTNPNPVNLMTGINSPESAGLSASMFQFSPMVEHFLQSLTKGPNGTGLNDLTISEQQKTPDITTHMMKFQMPESSKKEDKFQVPMDIDEMSAKTSEELMHLHMSRPMSAQSSTSLGNSNQLVHQQQQSQNQHIRSSNNAIPRVNNHNLSHQHHQQQLHHNHLRHGISRNNIPVTQHNNPTSNMNSNNIYNGVYDHNNHHFKEPLSMPFEPKMEPADDYGYGQPVYIGENTDYGNGYDYQSTSQTVEIKVAPQQPQPPQPPQQQQQAQAPERPYKCPRDDCDRRFSRSDELTRHIRIHTGQKPFQCRICMRAFSRSDHLTTHVRTHTGEKPFSCEICGRKFARSDERKRHTKVHKTAGHNKTKPRRTAVPYAEM</sequence>
<keyword evidence="8" id="KW-0804">Transcription</keyword>
<dbReference type="SMART" id="SM00355">
    <property type="entry name" value="ZnF_C2H2"/>
    <property type="match status" value="3"/>
</dbReference>
<evidence type="ECO:0000256" key="5">
    <source>
        <dbReference type="ARBA" id="ARBA00022833"/>
    </source>
</evidence>
<evidence type="ECO:0000256" key="8">
    <source>
        <dbReference type="ARBA" id="ARBA00023163"/>
    </source>
</evidence>
<evidence type="ECO:0000313" key="13">
    <source>
        <dbReference type="EMBL" id="CAI5454731.1"/>
    </source>
</evidence>
<dbReference type="Gene3D" id="3.30.160.60">
    <property type="entry name" value="Classic Zinc Finger"/>
    <property type="match status" value="3"/>
</dbReference>
<accession>A0A9P1IYL1</accession>
<evidence type="ECO:0000313" key="14">
    <source>
        <dbReference type="Proteomes" id="UP001152747"/>
    </source>
</evidence>
<keyword evidence="14" id="KW-1185">Reference proteome</keyword>
<gene>
    <name evidence="13" type="ORF">CAMP_LOCUS17368</name>
</gene>
<evidence type="ECO:0000256" key="11">
    <source>
        <dbReference type="SAM" id="MobiDB-lite"/>
    </source>
</evidence>
<evidence type="ECO:0000256" key="9">
    <source>
        <dbReference type="ARBA" id="ARBA00023242"/>
    </source>
</evidence>
<dbReference type="SUPFAM" id="SSF57667">
    <property type="entry name" value="beta-beta-alpha zinc fingers"/>
    <property type="match status" value="2"/>
</dbReference>
<dbReference type="PROSITE" id="PS50157">
    <property type="entry name" value="ZINC_FINGER_C2H2_2"/>
    <property type="match status" value="3"/>
</dbReference>
<feature type="domain" description="C2H2-type" evidence="12">
    <location>
        <begin position="399"/>
        <end position="428"/>
    </location>
</feature>
<feature type="domain" description="C2H2-type" evidence="12">
    <location>
        <begin position="457"/>
        <end position="489"/>
    </location>
</feature>
<dbReference type="PROSITE" id="PS00028">
    <property type="entry name" value="ZINC_FINGER_C2H2_1"/>
    <property type="match status" value="3"/>
</dbReference>
<keyword evidence="3" id="KW-0677">Repeat</keyword>
<dbReference type="OrthoDB" id="10018191at2759"/>
<feature type="compositionally biased region" description="Basic residues" evidence="11">
    <location>
        <begin position="474"/>
        <end position="491"/>
    </location>
</feature>
<dbReference type="GO" id="GO:0000981">
    <property type="term" value="F:DNA-binding transcription factor activity, RNA polymerase II-specific"/>
    <property type="evidence" value="ECO:0007669"/>
    <property type="project" value="TreeGrafter"/>
</dbReference>
<dbReference type="GO" id="GO:0005634">
    <property type="term" value="C:nucleus"/>
    <property type="evidence" value="ECO:0007669"/>
    <property type="project" value="UniProtKB-SubCell"/>
</dbReference>
<feature type="region of interest" description="Disordered" evidence="11">
    <location>
        <begin position="470"/>
        <end position="499"/>
    </location>
</feature>
<feature type="region of interest" description="Disordered" evidence="11">
    <location>
        <begin position="232"/>
        <end position="260"/>
    </location>
</feature>
<dbReference type="InterPro" id="IPR036236">
    <property type="entry name" value="Znf_C2H2_sf"/>
</dbReference>
<feature type="compositionally biased region" description="Low complexity" evidence="11">
    <location>
        <begin position="243"/>
        <end position="260"/>
    </location>
</feature>
<keyword evidence="7" id="KW-0238">DNA-binding</keyword>
<feature type="compositionally biased region" description="Polar residues" evidence="11">
    <location>
        <begin position="233"/>
        <end position="242"/>
    </location>
</feature>
<keyword evidence="2" id="KW-0479">Metal-binding</keyword>
<feature type="compositionally biased region" description="Basic and acidic residues" evidence="11">
    <location>
        <begin position="397"/>
        <end position="406"/>
    </location>
</feature>
<evidence type="ECO:0000259" key="12">
    <source>
        <dbReference type="PROSITE" id="PS50157"/>
    </source>
</evidence>
<dbReference type="InterPro" id="IPR013087">
    <property type="entry name" value="Znf_C2H2_type"/>
</dbReference>
<organism evidence="13 14">
    <name type="scientific">Caenorhabditis angaria</name>
    <dbReference type="NCBI Taxonomy" id="860376"/>
    <lineage>
        <taxon>Eukaryota</taxon>
        <taxon>Metazoa</taxon>
        <taxon>Ecdysozoa</taxon>
        <taxon>Nematoda</taxon>
        <taxon>Chromadorea</taxon>
        <taxon>Rhabditida</taxon>
        <taxon>Rhabditina</taxon>
        <taxon>Rhabditomorpha</taxon>
        <taxon>Rhabditoidea</taxon>
        <taxon>Rhabditidae</taxon>
        <taxon>Peloderinae</taxon>
        <taxon>Caenorhabditis</taxon>
    </lineage>
</organism>
<dbReference type="AlphaFoldDB" id="A0A9P1IYL1"/>
<proteinExistence type="predicted"/>
<comment type="caution">
    <text evidence="13">The sequence shown here is derived from an EMBL/GenBank/DDBJ whole genome shotgun (WGS) entry which is preliminary data.</text>
</comment>
<keyword evidence="4 10" id="KW-0863">Zinc-finger</keyword>
<evidence type="ECO:0000256" key="2">
    <source>
        <dbReference type="ARBA" id="ARBA00022723"/>
    </source>
</evidence>
<feature type="region of interest" description="Disordered" evidence="11">
    <location>
        <begin position="376"/>
        <end position="406"/>
    </location>
</feature>
<evidence type="ECO:0000256" key="1">
    <source>
        <dbReference type="ARBA" id="ARBA00004123"/>
    </source>
</evidence>
<evidence type="ECO:0000256" key="10">
    <source>
        <dbReference type="PROSITE-ProRule" id="PRU00042"/>
    </source>
</evidence>
<dbReference type="GO" id="GO:0008270">
    <property type="term" value="F:zinc ion binding"/>
    <property type="evidence" value="ECO:0007669"/>
    <property type="project" value="UniProtKB-KW"/>
</dbReference>
<dbReference type="Pfam" id="PF00096">
    <property type="entry name" value="zf-C2H2"/>
    <property type="match status" value="3"/>
</dbReference>
<reference evidence="13" key="1">
    <citation type="submission" date="2022-11" db="EMBL/GenBank/DDBJ databases">
        <authorList>
            <person name="Kikuchi T."/>
        </authorList>
    </citation>
    <scope>NUCLEOTIDE SEQUENCE</scope>
    <source>
        <strain evidence="13">PS1010</strain>
    </source>
</reference>
<evidence type="ECO:0000256" key="4">
    <source>
        <dbReference type="ARBA" id="ARBA00022771"/>
    </source>
</evidence>
<comment type="subcellular location">
    <subcellularLocation>
        <location evidence="1">Nucleus</location>
    </subcellularLocation>
</comment>
<protein>
    <recommendedName>
        <fullName evidence="12">C2H2-type domain-containing protein</fullName>
    </recommendedName>
</protein>
<dbReference type="EMBL" id="CANHGI010000006">
    <property type="protein sequence ID" value="CAI5454731.1"/>
    <property type="molecule type" value="Genomic_DNA"/>
</dbReference>
<dbReference type="GO" id="GO:0000978">
    <property type="term" value="F:RNA polymerase II cis-regulatory region sequence-specific DNA binding"/>
    <property type="evidence" value="ECO:0007669"/>
    <property type="project" value="TreeGrafter"/>
</dbReference>
<dbReference type="PANTHER" id="PTHR23235:SF60">
    <property type="entry name" value="STRIPE, ISOFORM D"/>
    <property type="match status" value="1"/>
</dbReference>
<keyword evidence="6" id="KW-0805">Transcription regulation</keyword>
<name>A0A9P1IYL1_9PELO</name>
<dbReference type="Proteomes" id="UP001152747">
    <property type="component" value="Unassembled WGS sequence"/>
</dbReference>
<evidence type="ECO:0000256" key="7">
    <source>
        <dbReference type="ARBA" id="ARBA00023125"/>
    </source>
</evidence>
<keyword evidence="9" id="KW-0539">Nucleus</keyword>
<evidence type="ECO:0000256" key="3">
    <source>
        <dbReference type="ARBA" id="ARBA00022737"/>
    </source>
</evidence>
<keyword evidence="5" id="KW-0862">Zinc</keyword>
<feature type="domain" description="C2H2-type" evidence="12">
    <location>
        <begin position="429"/>
        <end position="456"/>
    </location>
</feature>